<keyword evidence="2" id="KW-1185">Reference proteome</keyword>
<name>A0A8S3XCX7_PARAO</name>
<dbReference type="EMBL" id="CAJQZP010001125">
    <property type="protein sequence ID" value="CAG5018007.1"/>
    <property type="molecule type" value="Genomic_DNA"/>
</dbReference>
<comment type="caution">
    <text evidence="1">The sequence shown here is derived from an EMBL/GenBank/DDBJ whole genome shotgun (WGS) entry which is preliminary data.</text>
</comment>
<dbReference type="AlphaFoldDB" id="A0A8S3XCX7"/>
<dbReference type="OrthoDB" id="7466984at2759"/>
<reference evidence="1" key="1">
    <citation type="submission" date="2021-04" db="EMBL/GenBank/DDBJ databases">
        <authorList>
            <person name="Tunstrom K."/>
        </authorList>
    </citation>
    <scope>NUCLEOTIDE SEQUENCE</scope>
</reference>
<evidence type="ECO:0000313" key="2">
    <source>
        <dbReference type="Proteomes" id="UP000691718"/>
    </source>
</evidence>
<sequence length="77" mass="9149">MKEFITHLKDKKKPLSSCVFDSFEAWSLDDGLSTFGKFQTMDWDDVLSNQLFDHYSTVILELEKRRQEQEEVEELES</sequence>
<proteinExistence type="predicted"/>
<evidence type="ECO:0000313" key="1">
    <source>
        <dbReference type="EMBL" id="CAG5018007.1"/>
    </source>
</evidence>
<organism evidence="1 2">
    <name type="scientific">Parnassius apollo</name>
    <name type="common">Apollo butterfly</name>
    <name type="synonym">Papilio apollo</name>
    <dbReference type="NCBI Taxonomy" id="110799"/>
    <lineage>
        <taxon>Eukaryota</taxon>
        <taxon>Metazoa</taxon>
        <taxon>Ecdysozoa</taxon>
        <taxon>Arthropoda</taxon>
        <taxon>Hexapoda</taxon>
        <taxon>Insecta</taxon>
        <taxon>Pterygota</taxon>
        <taxon>Neoptera</taxon>
        <taxon>Endopterygota</taxon>
        <taxon>Lepidoptera</taxon>
        <taxon>Glossata</taxon>
        <taxon>Ditrysia</taxon>
        <taxon>Papilionoidea</taxon>
        <taxon>Papilionidae</taxon>
        <taxon>Parnassiinae</taxon>
        <taxon>Parnassini</taxon>
        <taxon>Parnassius</taxon>
        <taxon>Parnassius</taxon>
    </lineage>
</organism>
<protein>
    <submittedName>
        <fullName evidence="1">(apollo) hypothetical protein</fullName>
    </submittedName>
</protein>
<gene>
    <name evidence="1" type="ORF">PAPOLLO_LOCUS16772</name>
</gene>
<accession>A0A8S3XCX7</accession>
<dbReference type="Proteomes" id="UP000691718">
    <property type="component" value="Unassembled WGS sequence"/>
</dbReference>